<dbReference type="InterPro" id="IPR037062">
    <property type="entry name" value="Malic_N_dom_sf"/>
</dbReference>
<dbReference type="KEGG" id="slb:AWJ20_657"/>
<dbReference type="InterPro" id="IPR036291">
    <property type="entry name" value="NAD(P)-bd_dom_sf"/>
</dbReference>
<dbReference type="GO" id="GO:0005739">
    <property type="term" value="C:mitochondrion"/>
    <property type="evidence" value="ECO:0007669"/>
    <property type="project" value="TreeGrafter"/>
</dbReference>
<dbReference type="Pfam" id="PF03949">
    <property type="entry name" value="Malic_M"/>
    <property type="match status" value="1"/>
</dbReference>
<evidence type="ECO:0000313" key="6">
    <source>
        <dbReference type="EMBL" id="ANB12404.1"/>
    </source>
</evidence>
<evidence type="ECO:0000256" key="4">
    <source>
        <dbReference type="PIRSR" id="PIRSR000106-3"/>
    </source>
</evidence>
<dbReference type="GO" id="GO:0046872">
    <property type="term" value="F:metal ion binding"/>
    <property type="evidence" value="ECO:0007669"/>
    <property type="project" value="UniProtKB-KW"/>
</dbReference>
<dbReference type="GO" id="GO:0006108">
    <property type="term" value="P:malate metabolic process"/>
    <property type="evidence" value="ECO:0007669"/>
    <property type="project" value="TreeGrafter"/>
</dbReference>
<dbReference type="GO" id="GO:0051287">
    <property type="term" value="F:NAD binding"/>
    <property type="evidence" value="ECO:0007669"/>
    <property type="project" value="InterPro"/>
</dbReference>
<dbReference type="SUPFAM" id="SSF53223">
    <property type="entry name" value="Aminoacid dehydrogenase-like, N-terminal domain"/>
    <property type="match status" value="1"/>
</dbReference>
<dbReference type="PRINTS" id="PR00072">
    <property type="entry name" value="MALOXRDTASE"/>
</dbReference>
<feature type="active site" description="Proton donor" evidence="3">
    <location>
        <position position="6"/>
    </location>
</feature>
<keyword evidence="2" id="KW-0520">NAD</keyword>
<organism evidence="6 7">
    <name type="scientific">Sugiyamaella lignohabitans</name>
    <dbReference type="NCBI Taxonomy" id="796027"/>
    <lineage>
        <taxon>Eukaryota</taxon>
        <taxon>Fungi</taxon>
        <taxon>Dikarya</taxon>
        <taxon>Ascomycota</taxon>
        <taxon>Saccharomycotina</taxon>
        <taxon>Dipodascomycetes</taxon>
        <taxon>Dipodascales</taxon>
        <taxon>Trichomonascaceae</taxon>
        <taxon>Sugiyamaella</taxon>
    </lineage>
</organism>
<dbReference type="GeneID" id="30037713"/>
<dbReference type="GO" id="GO:0004471">
    <property type="term" value="F:malate dehydrogenase (decarboxylating) (NAD+) activity"/>
    <property type="evidence" value="ECO:0007669"/>
    <property type="project" value="TreeGrafter"/>
</dbReference>
<dbReference type="OrthoDB" id="5365701at2759"/>
<evidence type="ECO:0000256" key="1">
    <source>
        <dbReference type="ARBA" id="ARBA00008785"/>
    </source>
</evidence>
<comment type="similarity">
    <text evidence="1">Belongs to the malic enzymes family.</text>
</comment>
<dbReference type="GO" id="GO:0005829">
    <property type="term" value="C:cytosol"/>
    <property type="evidence" value="ECO:0007669"/>
    <property type="project" value="TreeGrafter"/>
</dbReference>
<dbReference type="Gene3D" id="3.40.50.720">
    <property type="entry name" value="NAD(P)-binding Rossmann-like Domain"/>
    <property type="match status" value="1"/>
</dbReference>
<feature type="binding site" evidence="4">
    <location>
        <position position="150"/>
    </location>
    <ligand>
        <name>a divalent metal cation</name>
        <dbReference type="ChEBI" id="CHEBI:60240"/>
    </ligand>
</feature>
<dbReference type="InterPro" id="IPR046346">
    <property type="entry name" value="Aminoacid_DH-like_N_sf"/>
</dbReference>
<name>A0A167D2Q9_9ASCO</name>
<dbReference type="PANTHER" id="PTHR23406">
    <property type="entry name" value="MALIC ENZYME-RELATED"/>
    <property type="match status" value="1"/>
</dbReference>
<dbReference type="InterPro" id="IPR001891">
    <property type="entry name" value="Malic_OxRdtase"/>
</dbReference>
<sequence>MFSIIYTPTQGEAIERYSRLFRKPSGVFLDIDETKDIEQILLHYGNNEDIDYIVVTDSEGILGIGDQGVGGIGISIAKLALMTVCAGINPNRTLAVVLDVGTDNEEKLKDPLYLGNRRPRVRGERYDQFVDKFVKAVQKLYPKAMLHFEDFGTKNALNILNKYRPQMSCFNDDIQGTGAVTCSTLSAAAKHLQKDLTECRILLYGAGSAGTVSGLFASGGWGAAPDPAALLACLESVFGE</sequence>
<evidence type="ECO:0000256" key="2">
    <source>
        <dbReference type="ARBA" id="ARBA00023027"/>
    </source>
</evidence>
<proteinExistence type="inferred from homology"/>
<dbReference type="PANTHER" id="PTHR23406:SF34">
    <property type="entry name" value="NAD-DEPENDENT MALIC ENZYME, MITOCHONDRIAL"/>
    <property type="match status" value="1"/>
</dbReference>
<protein>
    <submittedName>
        <fullName evidence="6">Malate dehydrogenase (Oxaloacetate-decarboxylating)</fullName>
    </submittedName>
</protein>
<evidence type="ECO:0000256" key="3">
    <source>
        <dbReference type="PIRSR" id="PIRSR000106-1"/>
    </source>
</evidence>
<keyword evidence="7" id="KW-1185">Reference proteome</keyword>
<feature type="binding site" evidence="4">
    <location>
        <position position="173"/>
    </location>
    <ligand>
        <name>a divalent metal cation</name>
        <dbReference type="ChEBI" id="CHEBI:60240"/>
    </ligand>
</feature>
<dbReference type="PIRSF" id="PIRSF000106">
    <property type="entry name" value="ME"/>
    <property type="match status" value="1"/>
</dbReference>
<reference evidence="6 7" key="1">
    <citation type="submission" date="2016-02" db="EMBL/GenBank/DDBJ databases">
        <title>Complete genome sequence and transcriptome regulation of the pentose utilising yeast Sugiyamaella lignohabitans.</title>
        <authorList>
            <person name="Bellasio M."/>
            <person name="Peymann A."/>
            <person name="Valli M."/>
            <person name="Sipitzky M."/>
            <person name="Graf A."/>
            <person name="Sauer M."/>
            <person name="Marx H."/>
            <person name="Mattanovich D."/>
        </authorList>
    </citation>
    <scope>NUCLEOTIDE SEQUENCE [LARGE SCALE GENOMIC DNA]</scope>
    <source>
        <strain evidence="6 7">CBS 10342</strain>
    </source>
</reference>
<feature type="binding site" evidence="4">
    <location>
        <position position="149"/>
    </location>
    <ligand>
        <name>a divalent metal cation</name>
        <dbReference type="ChEBI" id="CHEBI:60240"/>
    </ligand>
</feature>
<evidence type="ECO:0000313" key="7">
    <source>
        <dbReference type="Proteomes" id="UP000189580"/>
    </source>
</evidence>
<evidence type="ECO:0000259" key="5">
    <source>
        <dbReference type="SMART" id="SM01274"/>
    </source>
</evidence>
<dbReference type="SMART" id="SM01274">
    <property type="entry name" value="malic"/>
    <property type="match status" value="1"/>
</dbReference>
<dbReference type="InterPro" id="IPR012302">
    <property type="entry name" value="Malic_NAD-bd"/>
</dbReference>
<dbReference type="InterPro" id="IPR012301">
    <property type="entry name" value="Malic_N_dom"/>
</dbReference>
<dbReference type="SUPFAM" id="SSF51735">
    <property type="entry name" value="NAD(P)-binding Rossmann-fold domains"/>
    <property type="match status" value="1"/>
</dbReference>
<keyword evidence="4" id="KW-0479">Metal-binding</keyword>
<accession>A0A167D2Q9</accession>
<dbReference type="AlphaFoldDB" id="A0A167D2Q9"/>
<feature type="domain" description="Malic enzyme N-terminal" evidence="5">
    <location>
        <begin position="1"/>
        <end position="164"/>
    </location>
</feature>
<feature type="active site" description="Proton acceptor" evidence="3">
    <location>
        <position position="78"/>
    </location>
</feature>
<gene>
    <name evidence="6" type="primary">MAE1</name>
    <name evidence="6" type="ORF">AWJ20_657</name>
</gene>
<dbReference type="Proteomes" id="UP000189580">
    <property type="component" value="Chromosome a"/>
</dbReference>
<comment type="cofactor">
    <cofactor evidence="4">
        <name>Mg(2+)</name>
        <dbReference type="ChEBI" id="CHEBI:18420"/>
    </cofactor>
    <cofactor evidence="4">
        <name>Mn(2+)</name>
        <dbReference type="ChEBI" id="CHEBI:29035"/>
    </cofactor>
    <text evidence="4">Divalent metal cations. Prefers magnesium or manganese.</text>
</comment>
<dbReference type="Pfam" id="PF00390">
    <property type="entry name" value="malic"/>
    <property type="match status" value="1"/>
</dbReference>
<dbReference type="Gene3D" id="3.40.50.10380">
    <property type="entry name" value="Malic enzyme, N-terminal domain"/>
    <property type="match status" value="1"/>
</dbReference>
<dbReference type="EMBL" id="CP014501">
    <property type="protein sequence ID" value="ANB12404.1"/>
    <property type="molecule type" value="Genomic_DNA"/>
</dbReference>
<dbReference type="RefSeq" id="XP_018734881.1">
    <property type="nucleotide sequence ID" value="XM_018882609.1"/>
</dbReference>